<evidence type="ECO:0008006" key="4">
    <source>
        <dbReference type="Google" id="ProtNLM"/>
    </source>
</evidence>
<dbReference type="Proteomes" id="UP000237441">
    <property type="component" value="Unassembled WGS sequence"/>
</dbReference>
<reference evidence="2 3" key="1">
    <citation type="submission" date="2016-07" db="EMBL/GenBank/DDBJ databases">
        <title>Comparative genomics of the entomopathogenic fungus Beauveria bassiana.</title>
        <authorList>
            <person name="Valero Jimenez C.A."/>
            <person name="Zwaan B.J."/>
            <person name="Van Kan J.A."/>
            <person name="Takken W."/>
            <person name="Debets A.J."/>
            <person name="Schoustra S.E."/>
            <person name="Koenraadt C.J."/>
        </authorList>
    </citation>
    <scope>NUCLEOTIDE SEQUENCE [LARGE SCALE GENOMIC DNA]</scope>
    <source>
        <strain evidence="2 3">ARSEF 8028</strain>
    </source>
</reference>
<comment type="caution">
    <text evidence="2">The sequence shown here is derived from an EMBL/GenBank/DDBJ whole genome shotgun (WGS) entry which is preliminary data.</text>
</comment>
<sequence>MERNGQAAMTFMSQLEELQSRFREVQHSLDQLHTDFRSLLHDVYATPSYNGFSAIPDATHQTTPNKPCSEECPHVECAGITRTRFNERKNLIRHYTSHIKLDNEVCIYCQAATKDGNRYIAHLNGCKSKATASASAEAVSNATRRRKELLREAGDAIAESLPRVKGSKRKRYYDRNQLAATPQRREDAIVTLPPTQVHGQTGNSGPREPCSRHAAGHTSEEPGIRPGSHLGTGSLLSHSDAQYTIGNSAQIDPIRPAFTGYPIDLDEDFEVLASYFLQDGGLQANLDLQPPTAALPRQFTLASPRAAYANQQTFDATFASEL</sequence>
<evidence type="ECO:0000256" key="1">
    <source>
        <dbReference type="SAM" id="MobiDB-lite"/>
    </source>
</evidence>
<proteinExistence type="predicted"/>
<accession>A0A2S7Y280</accession>
<feature type="compositionally biased region" description="Polar residues" evidence="1">
    <location>
        <begin position="193"/>
        <end position="204"/>
    </location>
</feature>
<feature type="region of interest" description="Disordered" evidence="1">
    <location>
        <begin position="168"/>
        <end position="235"/>
    </location>
</feature>
<dbReference type="EMBL" id="JRHA01000002">
    <property type="protein sequence ID" value="PQK10248.1"/>
    <property type="molecule type" value="Genomic_DNA"/>
</dbReference>
<evidence type="ECO:0000313" key="3">
    <source>
        <dbReference type="Proteomes" id="UP000237441"/>
    </source>
</evidence>
<gene>
    <name evidence="2" type="ORF">BB8028_0002g05720</name>
</gene>
<name>A0A2S7Y280_BEABA</name>
<protein>
    <recommendedName>
        <fullName evidence="4">C2H2-type domain-containing protein</fullName>
    </recommendedName>
</protein>
<dbReference type="AlphaFoldDB" id="A0A2S7Y280"/>
<organism evidence="2 3">
    <name type="scientific">Beauveria bassiana</name>
    <name type="common">White muscardine disease fungus</name>
    <name type="synonym">Tritirachium shiotae</name>
    <dbReference type="NCBI Taxonomy" id="176275"/>
    <lineage>
        <taxon>Eukaryota</taxon>
        <taxon>Fungi</taxon>
        <taxon>Dikarya</taxon>
        <taxon>Ascomycota</taxon>
        <taxon>Pezizomycotina</taxon>
        <taxon>Sordariomycetes</taxon>
        <taxon>Hypocreomycetidae</taxon>
        <taxon>Hypocreales</taxon>
        <taxon>Cordycipitaceae</taxon>
        <taxon>Beauveria</taxon>
    </lineage>
</organism>
<evidence type="ECO:0000313" key="2">
    <source>
        <dbReference type="EMBL" id="PQK10248.1"/>
    </source>
</evidence>